<dbReference type="EMBL" id="LNQE01001493">
    <property type="protein sequence ID" value="KUG16508.1"/>
    <property type="molecule type" value="Genomic_DNA"/>
</dbReference>
<accession>A0A0W8F6N1</accession>
<name>A0A0W8F6N1_9ZZZZ</name>
<evidence type="ECO:0000313" key="1">
    <source>
        <dbReference type="EMBL" id="KUG16508.1"/>
    </source>
</evidence>
<dbReference type="InterPro" id="IPR053199">
    <property type="entry name" value="cDPG_synthetase-like"/>
</dbReference>
<evidence type="ECO:0008006" key="2">
    <source>
        <dbReference type="Google" id="ProtNLM"/>
    </source>
</evidence>
<proteinExistence type="predicted"/>
<dbReference type="PANTHER" id="PTHR42869">
    <property type="entry name" value="SLL0572 PROTEIN"/>
    <property type="match status" value="1"/>
</dbReference>
<reference evidence="1" key="1">
    <citation type="journal article" date="2015" name="Proc. Natl. Acad. Sci. U.S.A.">
        <title>Networks of energetic and metabolic interactions define dynamics in microbial communities.</title>
        <authorList>
            <person name="Embree M."/>
            <person name="Liu J.K."/>
            <person name="Al-Bassam M.M."/>
            <person name="Zengler K."/>
        </authorList>
    </citation>
    <scope>NUCLEOTIDE SEQUENCE</scope>
</reference>
<comment type="caution">
    <text evidence="1">The sequence shown here is derived from an EMBL/GenBank/DDBJ whole genome shotgun (WGS) entry which is preliminary data.</text>
</comment>
<dbReference type="InterPro" id="IPR027417">
    <property type="entry name" value="P-loop_NTPase"/>
</dbReference>
<protein>
    <recommendedName>
        <fullName evidence="2">GTPase</fullName>
    </recommendedName>
</protein>
<dbReference type="PANTHER" id="PTHR42869:SF1">
    <property type="entry name" value="SLL0572 PROTEIN"/>
    <property type="match status" value="1"/>
</dbReference>
<organism evidence="1">
    <name type="scientific">hydrocarbon metagenome</name>
    <dbReference type="NCBI Taxonomy" id="938273"/>
    <lineage>
        <taxon>unclassified sequences</taxon>
        <taxon>metagenomes</taxon>
        <taxon>ecological metagenomes</taxon>
    </lineage>
</organism>
<dbReference type="SUPFAM" id="SSF52540">
    <property type="entry name" value="P-loop containing nucleoside triphosphate hydrolases"/>
    <property type="match status" value="1"/>
</dbReference>
<gene>
    <name evidence="1" type="ORF">ASZ90_013814</name>
</gene>
<dbReference type="AlphaFoldDB" id="A0A0W8F6N1"/>
<sequence>MYTADKKRERILILGAAGRDFHNFNVFFRSRPQFEVVGFTAAQIPDIACRLYPPELSGELYPAGLPIWPEDALEEIIIKCRVDRCILSYSDLSHEDVMHLAERILATGTDFGFLGGRNTMLKSKKLMIAVCAVRTGAGKSQVVRYIADIIPQAGLKAVVVRHPMPYGDLARQAVQRFSSLADLNAADLTIEEREEYERHIDKGTVVYAGVDYQTILDQAEREADVILWDGGNNDTPFFKPDLWITVADALRPGHEISYYPGETNFLAADLIVINKANSAAEEDIITIQANASRLNPNAGVVVAGSEVTAEDPKAISGKRVLVVEDGPTITHGEMAYGAGQVAARRYNAAEIIDPRPYAVGSLKEIFSKFRHIGRVLPAMGYYPQQIRELEETINKAECDSVIIASPIDLRRLIQINKPSTYVLYDLADMDRPYLREKIEEFISKSISKSMRDSASKGD</sequence>